<dbReference type="InterPro" id="IPR029018">
    <property type="entry name" value="Hex-like_dom2"/>
</dbReference>
<dbReference type="EC" id="3.2.1.52" evidence="3"/>
<dbReference type="AlphaFoldDB" id="A0A512C8V5"/>
<dbReference type="Proteomes" id="UP000321301">
    <property type="component" value="Unassembled WGS sequence"/>
</dbReference>
<evidence type="ECO:0000256" key="3">
    <source>
        <dbReference type="ARBA" id="ARBA00012663"/>
    </source>
</evidence>
<evidence type="ECO:0000256" key="6">
    <source>
        <dbReference type="PIRSR" id="PIRSR625705-1"/>
    </source>
</evidence>
<evidence type="ECO:0000256" key="5">
    <source>
        <dbReference type="ARBA" id="ARBA00023295"/>
    </source>
</evidence>
<comment type="catalytic activity">
    <reaction evidence="1">
        <text>Hydrolysis of terminal non-reducing N-acetyl-D-hexosamine residues in N-acetyl-beta-D-hexosaminides.</text>
        <dbReference type="EC" id="3.2.1.52"/>
    </reaction>
</comment>
<dbReference type="SUPFAM" id="SSF51445">
    <property type="entry name" value="(Trans)glycosidases"/>
    <property type="match status" value="1"/>
</dbReference>
<name>A0A512C8V5_9BACT</name>
<evidence type="ECO:0000259" key="7">
    <source>
        <dbReference type="Pfam" id="PF00728"/>
    </source>
</evidence>
<reference evidence="9 10" key="1">
    <citation type="submission" date="2019-07" db="EMBL/GenBank/DDBJ databases">
        <title>Whole genome shotgun sequence of Cyclobacterium qasimii NBRC 106168.</title>
        <authorList>
            <person name="Hosoyama A."/>
            <person name="Uohara A."/>
            <person name="Ohji S."/>
            <person name="Ichikawa N."/>
        </authorList>
    </citation>
    <scope>NUCLEOTIDE SEQUENCE [LARGE SCALE GENOMIC DNA]</scope>
    <source>
        <strain evidence="9 10">NBRC 106168</strain>
    </source>
</reference>
<protein>
    <recommendedName>
        <fullName evidence="3">beta-N-acetylhexosaminidase</fullName>
        <ecNumber evidence="3">3.2.1.52</ecNumber>
    </recommendedName>
</protein>
<dbReference type="Gene3D" id="3.30.379.10">
    <property type="entry name" value="Chitobiase/beta-hexosaminidase domain 2-like"/>
    <property type="match status" value="1"/>
</dbReference>
<comment type="similarity">
    <text evidence="2">Belongs to the glycosyl hydrolase 20 family.</text>
</comment>
<dbReference type="Pfam" id="PF00728">
    <property type="entry name" value="Glyco_hydro_20"/>
    <property type="match status" value="1"/>
</dbReference>
<evidence type="ECO:0000259" key="8">
    <source>
        <dbReference type="Pfam" id="PF02838"/>
    </source>
</evidence>
<dbReference type="PANTHER" id="PTHR22600">
    <property type="entry name" value="BETA-HEXOSAMINIDASE"/>
    <property type="match status" value="1"/>
</dbReference>
<keyword evidence="4" id="KW-0378">Hydrolase</keyword>
<dbReference type="InterPro" id="IPR025705">
    <property type="entry name" value="Beta_hexosaminidase_sua/sub"/>
</dbReference>
<proteinExistence type="inferred from homology"/>
<dbReference type="InterPro" id="IPR015882">
    <property type="entry name" value="HEX_bac_N"/>
</dbReference>
<comment type="caution">
    <text evidence="9">The sequence shown here is derived from an EMBL/GenBank/DDBJ whole genome shotgun (WGS) entry which is preliminary data.</text>
</comment>
<evidence type="ECO:0000256" key="1">
    <source>
        <dbReference type="ARBA" id="ARBA00001231"/>
    </source>
</evidence>
<evidence type="ECO:0000313" key="9">
    <source>
        <dbReference type="EMBL" id="GEO20600.1"/>
    </source>
</evidence>
<dbReference type="Pfam" id="PF02838">
    <property type="entry name" value="Glyco_hydro_20b"/>
    <property type="match status" value="1"/>
</dbReference>
<dbReference type="SUPFAM" id="SSF55545">
    <property type="entry name" value="beta-N-acetylhexosaminidase-like domain"/>
    <property type="match status" value="1"/>
</dbReference>
<feature type="domain" description="Beta-hexosaminidase bacterial type N-terminal" evidence="8">
    <location>
        <begin position="2"/>
        <end position="112"/>
    </location>
</feature>
<keyword evidence="10" id="KW-1185">Reference proteome</keyword>
<gene>
    <name evidence="9" type="ORF">CQA01_11340</name>
</gene>
<dbReference type="PANTHER" id="PTHR22600:SF57">
    <property type="entry name" value="BETA-N-ACETYLHEXOSAMINIDASE"/>
    <property type="match status" value="1"/>
</dbReference>
<dbReference type="GO" id="GO:0016020">
    <property type="term" value="C:membrane"/>
    <property type="evidence" value="ECO:0007669"/>
    <property type="project" value="TreeGrafter"/>
</dbReference>
<feature type="active site" description="Proton donor" evidence="6">
    <location>
        <position position="316"/>
    </location>
</feature>
<dbReference type="InterPro" id="IPR017853">
    <property type="entry name" value="GH"/>
</dbReference>
<dbReference type="CDD" id="cd06563">
    <property type="entry name" value="GH20_chitobiase-like"/>
    <property type="match status" value="1"/>
</dbReference>
<feature type="domain" description="Glycoside hydrolase family 20 catalytic" evidence="7">
    <location>
        <begin position="116"/>
        <end position="486"/>
    </location>
</feature>
<accession>A0A512C8V5</accession>
<sequence>MGDGHLVLKKGSNIAAWSDDTRKSATIFNDLLQAKAGFRLPIIIANAQNEAAIVLEEIQDPENAEGYSMQIDSKQVIIKGSTKGIFYGLQSLFQLIEINGGQVTVPQLKIVDTPAFGYRGIMLDVSRHFSSTDQIKKIIDLMGQLKLNTLHWHLTDDQGWRIEIKKYPKLTQVSSWRDSTIIGQYYDFKPFIYDGKAHGGYYTQEEAKEIVKYAADRKITVIPEIELPGHSSAILAAYPELGSFDVYEGIGTGSIAAVNEDGKAYDNDINQNVPGYWGVHYNIFGPTPQAFTFLEDVLTEIMEIFPSEYLHIGGDEVPKDHWKTSEIAQNVIKKENLADEHELQSHFIHQIELFLNKNNRKLIGWDEILEGGLAPNATVMSWRGEKGGIQAAKMGHDVIMTPNSHMYFDHSQGADKTTEPLAIGGFLNLEKVYSYYPIPGELTNEESKHVLGVQANLWTEYIPTNNKLEYFLFPRAFALAEVAWTKRENKDFNSFSLERLPKRLLSLEENNVFFRIPEAIVAIRTDETSGRYLVEIHPMVDNASVFYTFDGHKADQTATHYNGPVLAPIVGKDQGPLTLRYVTITPGGRSSNEFSLTVE</sequence>
<organism evidence="9 10">
    <name type="scientific">Cyclobacterium qasimii</name>
    <dbReference type="NCBI Taxonomy" id="1350429"/>
    <lineage>
        <taxon>Bacteria</taxon>
        <taxon>Pseudomonadati</taxon>
        <taxon>Bacteroidota</taxon>
        <taxon>Cytophagia</taxon>
        <taxon>Cytophagales</taxon>
        <taxon>Cyclobacteriaceae</taxon>
        <taxon>Cyclobacterium</taxon>
    </lineage>
</organism>
<dbReference type="GO" id="GO:0004563">
    <property type="term" value="F:beta-N-acetylhexosaminidase activity"/>
    <property type="evidence" value="ECO:0007669"/>
    <property type="project" value="UniProtKB-EC"/>
</dbReference>
<dbReference type="Gene3D" id="3.20.20.80">
    <property type="entry name" value="Glycosidases"/>
    <property type="match status" value="1"/>
</dbReference>
<dbReference type="GO" id="GO:0030203">
    <property type="term" value="P:glycosaminoglycan metabolic process"/>
    <property type="evidence" value="ECO:0007669"/>
    <property type="project" value="TreeGrafter"/>
</dbReference>
<evidence type="ECO:0000256" key="2">
    <source>
        <dbReference type="ARBA" id="ARBA00006285"/>
    </source>
</evidence>
<dbReference type="GO" id="GO:0005975">
    <property type="term" value="P:carbohydrate metabolic process"/>
    <property type="evidence" value="ECO:0007669"/>
    <property type="project" value="InterPro"/>
</dbReference>
<dbReference type="EMBL" id="BJYV01000003">
    <property type="protein sequence ID" value="GEO20600.1"/>
    <property type="molecule type" value="Genomic_DNA"/>
</dbReference>
<evidence type="ECO:0000256" key="4">
    <source>
        <dbReference type="ARBA" id="ARBA00022801"/>
    </source>
</evidence>
<dbReference type="PRINTS" id="PR00738">
    <property type="entry name" value="GLHYDRLASE20"/>
</dbReference>
<keyword evidence="5" id="KW-0326">Glycosidase</keyword>
<dbReference type="InterPro" id="IPR015883">
    <property type="entry name" value="Glyco_hydro_20_cat"/>
</dbReference>
<evidence type="ECO:0000313" key="10">
    <source>
        <dbReference type="Proteomes" id="UP000321301"/>
    </source>
</evidence>